<evidence type="ECO:0000256" key="1">
    <source>
        <dbReference type="SAM" id="MobiDB-lite"/>
    </source>
</evidence>
<protein>
    <submittedName>
        <fullName evidence="2">Uncharacterized protein</fullName>
    </submittedName>
</protein>
<evidence type="ECO:0000313" key="2">
    <source>
        <dbReference type="EMBL" id="CAD7446969.1"/>
    </source>
</evidence>
<name>A0A7R9F6X9_9NEOP</name>
<dbReference type="EMBL" id="OD568436">
    <property type="protein sequence ID" value="CAD7446969.1"/>
    <property type="molecule type" value="Genomic_DNA"/>
</dbReference>
<proteinExistence type="predicted"/>
<reference evidence="2" key="1">
    <citation type="submission" date="2020-11" db="EMBL/GenBank/DDBJ databases">
        <authorList>
            <person name="Tran Van P."/>
        </authorList>
    </citation>
    <scope>NUCLEOTIDE SEQUENCE</scope>
</reference>
<sequence length="79" mass="9077">MATPIELKRTELTKRPTSQKAMTGQQQQVRVNSAEDVIHPSFSNDSHTSRLWEICVVRSDNFRLRNSAAFFLGECKPVW</sequence>
<dbReference type="AlphaFoldDB" id="A0A7R9F6X9"/>
<feature type="region of interest" description="Disordered" evidence="1">
    <location>
        <begin position="1"/>
        <end position="30"/>
    </location>
</feature>
<feature type="compositionally biased region" description="Polar residues" evidence="1">
    <location>
        <begin position="15"/>
        <end position="30"/>
    </location>
</feature>
<organism evidence="2">
    <name type="scientific">Timema bartmani</name>
    <dbReference type="NCBI Taxonomy" id="61472"/>
    <lineage>
        <taxon>Eukaryota</taxon>
        <taxon>Metazoa</taxon>
        <taxon>Ecdysozoa</taxon>
        <taxon>Arthropoda</taxon>
        <taxon>Hexapoda</taxon>
        <taxon>Insecta</taxon>
        <taxon>Pterygota</taxon>
        <taxon>Neoptera</taxon>
        <taxon>Polyneoptera</taxon>
        <taxon>Phasmatodea</taxon>
        <taxon>Timematodea</taxon>
        <taxon>Timematoidea</taxon>
        <taxon>Timematidae</taxon>
        <taxon>Timema</taxon>
    </lineage>
</organism>
<feature type="compositionally biased region" description="Basic and acidic residues" evidence="1">
    <location>
        <begin position="1"/>
        <end position="14"/>
    </location>
</feature>
<accession>A0A7R9F6X9</accession>
<gene>
    <name evidence="2" type="ORF">TBIB3V08_LOCUS9288</name>
</gene>